<dbReference type="InterPro" id="IPR009057">
    <property type="entry name" value="Homeodomain-like_sf"/>
</dbReference>
<dbReference type="InterPro" id="IPR050109">
    <property type="entry name" value="HTH-type_TetR-like_transc_reg"/>
</dbReference>
<evidence type="ECO:0000256" key="1">
    <source>
        <dbReference type="ARBA" id="ARBA00023015"/>
    </source>
</evidence>
<dbReference type="EMBL" id="BAFB01000232">
    <property type="protein sequence ID" value="GAB36678.1"/>
    <property type="molecule type" value="Genomic_DNA"/>
</dbReference>
<dbReference type="AlphaFoldDB" id="H5TT70"/>
<feature type="DNA-binding region" description="H-T-H motif" evidence="4">
    <location>
        <begin position="53"/>
        <end position="72"/>
    </location>
</feature>
<dbReference type="PROSITE" id="PS50977">
    <property type="entry name" value="HTH_TETR_2"/>
    <property type="match status" value="1"/>
</dbReference>
<dbReference type="Gene3D" id="1.10.10.60">
    <property type="entry name" value="Homeodomain-like"/>
    <property type="match status" value="1"/>
</dbReference>
<evidence type="ECO:0000256" key="4">
    <source>
        <dbReference type="PROSITE-ProRule" id="PRU00335"/>
    </source>
</evidence>
<name>H5TT70_GORO1</name>
<feature type="domain" description="HTH tetR-type" evidence="5">
    <location>
        <begin position="29"/>
        <end position="90"/>
    </location>
</feature>
<evidence type="ECO:0000256" key="2">
    <source>
        <dbReference type="ARBA" id="ARBA00023125"/>
    </source>
</evidence>
<evidence type="ECO:0000313" key="6">
    <source>
        <dbReference type="EMBL" id="GAB36678.1"/>
    </source>
</evidence>
<reference evidence="6" key="1">
    <citation type="submission" date="2012-02" db="EMBL/GenBank/DDBJ databases">
        <title>Whole genome shotgun sequence of Gordonia otitidis NBRC 100426.</title>
        <authorList>
            <person name="Yoshida I."/>
            <person name="Hosoyama A."/>
            <person name="Tsuchikane K."/>
            <person name="Katsumata H."/>
            <person name="Yamazaki S."/>
            <person name="Fujita N."/>
        </authorList>
    </citation>
    <scope>NUCLEOTIDE SEQUENCE [LARGE SCALE GENOMIC DNA]</scope>
    <source>
        <strain evidence="6">NBRC 100426</strain>
    </source>
</reference>
<proteinExistence type="predicted"/>
<keyword evidence="1" id="KW-0805">Transcription regulation</keyword>
<dbReference type="Gene3D" id="1.10.357.10">
    <property type="entry name" value="Tetracycline Repressor, domain 2"/>
    <property type="match status" value="1"/>
</dbReference>
<evidence type="ECO:0000256" key="3">
    <source>
        <dbReference type="ARBA" id="ARBA00023163"/>
    </source>
</evidence>
<keyword evidence="7" id="KW-1185">Reference proteome</keyword>
<organism evidence="6 7">
    <name type="scientific">Gordonia otitidis (strain DSM 44809 / CCUG 52243 / JCM 12355 / NBRC 100426 / IFM 10032)</name>
    <dbReference type="NCBI Taxonomy" id="1108044"/>
    <lineage>
        <taxon>Bacteria</taxon>
        <taxon>Bacillati</taxon>
        <taxon>Actinomycetota</taxon>
        <taxon>Actinomycetes</taxon>
        <taxon>Mycobacteriales</taxon>
        <taxon>Gordoniaceae</taxon>
        <taxon>Gordonia</taxon>
    </lineage>
</organism>
<sequence>MPCAVRTARLAADQRGSVLRMPGAARRKTMSQSRILAATSAILATGEHYADIPVERILEAADVSRSTFYQWFPDKTALILQLTTPLLEEFVAAADRYWKHPSQAQPETLTDVIAELFGSARRYRVIWRAYLETTSTDARFGDSFRRGLQNYMADIADRIRTEQAAGLVSADIKPDQTARFIVVGMQAGFSDIMQLDDDTDDRAFAAAMARSIWLTMYGGR</sequence>
<dbReference type="InterPro" id="IPR001647">
    <property type="entry name" value="HTH_TetR"/>
</dbReference>
<dbReference type="PANTHER" id="PTHR30055:SF234">
    <property type="entry name" value="HTH-TYPE TRANSCRIPTIONAL REGULATOR BETI"/>
    <property type="match status" value="1"/>
</dbReference>
<dbReference type="GO" id="GO:0003700">
    <property type="term" value="F:DNA-binding transcription factor activity"/>
    <property type="evidence" value="ECO:0007669"/>
    <property type="project" value="TreeGrafter"/>
</dbReference>
<gene>
    <name evidence="6" type="ORF">GOOTI_232_00360</name>
</gene>
<evidence type="ECO:0000313" key="7">
    <source>
        <dbReference type="Proteomes" id="UP000005038"/>
    </source>
</evidence>
<dbReference type="InterPro" id="IPR036271">
    <property type="entry name" value="Tet_transcr_reg_TetR-rel_C_sf"/>
</dbReference>
<evidence type="ECO:0000259" key="5">
    <source>
        <dbReference type="PROSITE" id="PS50977"/>
    </source>
</evidence>
<protein>
    <submittedName>
        <fullName evidence="6">TetR family transcriptional regulator</fullName>
    </submittedName>
</protein>
<dbReference type="Proteomes" id="UP000005038">
    <property type="component" value="Unassembled WGS sequence"/>
</dbReference>
<keyword evidence="3" id="KW-0804">Transcription</keyword>
<accession>H5TT70</accession>
<dbReference type="GO" id="GO:0000976">
    <property type="term" value="F:transcription cis-regulatory region binding"/>
    <property type="evidence" value="ECO:0007669"/>
    <property type="project" value="TreeGrafter"/>
</dbReference>
<comment type="caution">
    <text evidence="6">The sequence shown here is derived from an EMBL/GenBank/DDBJ whole genome shotgun (WGS) entry which is preliminary data.</text>
</comment>
<dbReference type="SUPFAM" id="SSF48498">
    <property type="entry name" value="Tetracyclin repressor-like, C-terminal domain"/>
    <property type="match status" value="1"/>
</dbReference>
<dbReference type="STRING" id="1108044.GOOTI_232_00360"/>
<dbReference type="PANTHER" id="PTHR30055">
    <property type="entry name" value="HTH-TYPE TRANSCRIPTIONAL REGULATOR RUTR"/>
    <property type="match status" value="1"/>
</dbReference>
<dbReference type="SUPFAM" id="SSF46689">
    <property type="entry name" value="Homeodomain-like"/>
    <property type="match status" value="1"/>
</dbReference>
<keyword evidence="2 4" id="KW-0238">DNA-binding</keyword>